<keyword evidence="3" id="KW-1185">Reference proteome</keyword>
<feature type="compositionally biased region" description="Basic residues" evidence="1">
    <location>
        <begin position="42"/>
        <end position="54"/>
    </location>
</feature>
<feature type="compositionally biased region" description="Basic residues" evidence="1">
    <location>
        <begin position="157"/>
        <end position="183"/>
    </location>
</feature>
<feature type="compositionally biased region" description="Basic and acidic residues" evidence="1">
    <location>
        <begin position="124"/>
        <end position="133"/>
    </location>
</feature>
<feature type="compositionally biased region" description="Basic residues" evidence="1">
    <location>
        <begin position="318"/>
        <end position="333"/>
    </location>
</feature>
<feature type="compositionally biased region" description="Basic residues" evidence="1">
    <location>
        <begin position="134"/>
        <end position="144"/>
    </location>
</feature>
<accession>A0A4U6SZ30</accession>
<feature type="region of interest" description="Disordered" evidence="1">
    <location>
        <begin position="210"/>
        <end position="236"/>
    </location>
</feature>
<dbReference type="Gramene" id="TKV92781">
    <property type="protein sequence ID" value="TKV92781"/>
    <property type="gene ID" value="SEVIR_9G182950v2"/>
</dbReference>
<feature type="compositionally biased region" description="Basic and acidic residues" evidence="1">
    <location>
        <begin position="296"/>
        <end position="309"/>
    </location>
</feature>
<organism evidence="2 3">
    <name type="scientific">Setaria viridis</name>
    <name type="common">Green bristlegrass</name>
    <name type="synonym">Setaria italica subsp. viridis</name>
    <dbReference type="NCBI Taxonomy" id="4556"/>
    <lineage>
        <taxon>Eukaryota</taxon>
        <taxon>Viridiplantae</taxon>
        <taxon>Streptophyta</taxon>
        <taxon>Embryophyta</taxon>
        <taxon>Tracheophyta</taxon>
        <taxon>Spermatophyta</taxon>
        <taxon>Magnoliopsida</taxon>
        <taxon>Liliopsida</taxon>
        <taxon>Poales</taxon>
        <taxon>Poaceae</taxon>
        <taxon>PACMAD clade</taxon>
        <taxon>Panicoideae</taxon>
        <taxon>Panicodae</taxon>
        <taxon>Paniceae</taxon>
        <taxon>Cenchrinae</taxon>
        <taxon>Setaria</taxon>
    </lineage>
</organism>
<evidence type="ECO:0000313" key="3">
    <source>
        <dbReference type="Proteomes" id="UP000298652"/>
    </source>
</evidence>
<reference evidence="2 3" key="1">
    <citation type="submission" date="2019-03" db="EMBL/GenBank/DDBJ databases">
        <title>WGS assembly of Setaria viridis.</title>
        <authorList>
            <person name="Huang P."/>
            <person name="Jenkins J."/>
            <person name="Grimwood J."/>
            <person name="Barry K."/>
            <person name="Healey A."/>
            <person name="Mamidi S."/>
            <person name="Sreedasyam A."/>
            <person name="Shu S."/>
            <person name="Feldman M."/>
            <person name="Wu J."/>
            <person name="Yu Y."/>
            <person name="Chen C."/>
            <person name="Johnson J."/>
            <person name="Rokhsar D."/>
            <person name="Baxter I."/>
            <person name="Schmutz J."/>
            <person name="Brutnell T."/>
            <person name="Kellogg E."/>
        </authorList>
    </citation>
    <scope>NUCLEOTIDE SEQUENCE [LARGE SCALE GENOMIC DNA]</scope>
    <source>
        <strain evidence="3">cv. A10</strain>
    </source>
</reference>
<feature type="compositionally biased region" description="Low complexity" evidence="1">
    <location>
        <begin position="93"/>
        <end position="104"/>
    </location>
</feature>
<dbReference type="AlphaFoldDB" id="A0A4U6SZ30"/>
<feature type="compositionally biased region" description="Basic residues" evidence="1">
    <location>
        <begin position="105"/>
        <end position="117"/>
    </location>
</feature>
<evidence type="ECO:0000256" key="1">
    <source>
        <dbReference type="SAM" id="MobiDB-lite"/>
    </source>
</evidence>
<dbReference type="EMBL" id="CM016560">
    <property type="protein sequence ID" value="TKV92782.1"/>
    <property type="molecule type" value="Genomic_DNA"/>
</dbReference>
<feature type="compositionally biased region" description="Basic residues" evidence="1">
    <location>
        <begin position="73"/>
        <end position="92"/>
    </location>
</feature>
<proteinExistence type="predicted"/>
<dbReference type="Gramene" id="TKV92782">
    <property type="protein sequence ID" value="TKV92782"/>
    <property type="gene ID" value="SEVIR_9G182950v2"/>
</dbReference>
<protein>
    <submittedName>
        <fullName evidence="2">Uncharacterized protein</fullName>
    </submittedName>
</protein>
<feature type="region of interest" description="Disordered" evidence="1">
    <location>
        <begin position="258"/>
        <end position="344"/>
    </location>
</feature>
<feature type="compositionally biased region" description="Basic residues" evidence="1">
    <location>
        <begin position="275"/>
        <end position="286"/>
    </location>
</feature>
<sequence>MAGTASLLAAGYGSDGVYRSPRPAAPIPSDPALSLSDPARPPPRRRVRLRTRASGRRDGPRAHLRGPPLRGASHGRRAVLPRARPPRRRRAPPRAQLRALPGLLPRRHRDRSRRHHGQPALHPTGDRQADRRRPCQAHHHRVRHPAQDRRPPAPHHPPGRRWRRRAFRPRQQRHPLLGPRRRRPGDGVPPPSDAAERHGSAVLLVRHDGGEQGRRAHPRQLHRCGDGGDVGPGRARGRAQRVPLLPAYVPHLLHVRRHARAAAARQNRRRDGPVRRGRRARRRGAPPRHVPLLRAAGHDRTRQAREGRQVRPQLAQVHRLRRRAARQGRHGSRGRQMPPSRDYPGLWYDRNLRDDIAGIPTQGTCPSVWFNWNTCHWS</sequence>
<feature type="region of interest" description="Disordered" evidence="1">
    <location>
        <begin position="12"/>
        <end position="196"/>
    </location>
</feature>
<name>A0A4U6SZ30_SETVI</name>
<dbReference type="Proteomes" id="UP000298652">
    <property type="component" value="Chromosome 9"/>
</dbReference>
<dbReference type="EMBL" id="CM016560">
    <property type="protein sequence ID" value="TKV92781.1"/>
    <property type="molecule type" value="Genomic_DNA"/>
</dbReference>
<gene>
    <name evidence="2" type="ORF">SEVIR_9G182950v2</name>
</gene>
<evidence type="ECO:0000313" key="2">
    <source>
        <dbReference type="EMBL" id="TKV92782.1"/>
    </source>
</evidence>
<dbReference type="OMA" id="CHGHRPR"/>